<sequence length="71" mass="8166">MPRTLEDDKLLTAKQAAALMAMTTNGLSQQRFNGTGPQFVRFGVHTIRYWQSDIQTWLNGRIRTCTLEDHK</sequence>
<dbReference type="OrthoDB" id="3267842at2"/>
<proteinExistence type="predicted"/>
<dbReference type="GeneID" id="98296660"/>
<dbReference type="Proteomes" id="UP000216451">
    <property type="component" value="Unassembled WGS sequence"/>
</dbReference>
<gene>
    <name evidence="1" type="ORF">BAQU_1704</name>
</gene>
<keyword evidence="2" id="KW-1185">Reference proteome</keyword>
<name>A0A261G257_9BIFI</name>
<protein>
    <recommendedName>
        <fullName evidence="3">Helix-turn-helix domain-containing protein</fullName>
    </recommendedName>
</protein>
<dbReference type="EMBL" id="MWXA01000008">
    <property type="protein sequence ID" value="OZG65521.1"/>
    <property type="molecule type" value="Genomic_DNA"/>
</dbReference>
<comment type="caution">
    <text evidence="1">The sequence shown here is derived from an EMBL/GenBank/DDBJ whole genome shotgun (WGS) entry which is preliminary data.</text>
</comment>
<evidence type="ECO:0008006" key="3">
    <source>
        <dbReference type="Google" id="ProtNLM"/>
    </source>
</evidence>
<reference evidence="1 2" key="1">
    <citation type="journal article" date="2017" name="BMC Genomics">
        <title>Comparative genomic and phylogenomic analyses of the Bifidobacteriaceae family.</title>
        <authorList>
            <person name="Lugli G.A."/>
            <person name="Milani C."/>
            <person name="Turroni F."/>
            <person name="Duranti S."/>
            <person name="Mancabelli L."/>
            <person name="Mangifesta M."/>
            <person name="Ferrario C."/>
            <person name="Modesto M."/>
            <person name="Mattarelli P."/>
            <person name="Jiri K."/>
            <person name="van Sinderen D."/>
            <person name="Ventura M."/>
        </authorList>
    </citation>
    <scope>NUCLEOTIDE SEQUENCE [LARGE SCALE GENOMIC DNA]</scope>
    <source>
        <strain evidence="1 2">LMG 28769</strain>
    </source>
</reference>
<evidence type="ECO:0000313" key="1">
    <source>
        <dbReference type="EMBL" id="OZG65521.1"/>
    </source>
</evidence>
<dbReference type="RefSeq" id="WP_143241993.1">
    <property type="nucleotide sequence ID" value="NZ_JBDNSV010000003.1"/>
</dbReference>
<organism evidence="1 2">
    <name type="scientific">Bifidobacterium aquikefiri</name>
    <dbReference type="NCBI Taxonomy" id="1653207"/>
    <lineage>
        <taxon>Bacteria</taxon>
        <taxon>Bacillati</taxon>
        <taxon>Actinomycetota</taxon>
        <taxon>Actinomycetes</taxon>
        <taxon>Bifidobacteriales</taxon>
        <taxon>Bifidobacteriaceae</taxon>
        <taxon>Bifidobacterium</taxon>
    </lineage>
</organism>
<accession>A0A261G257</accession>
<dbReference type="AlphaFoldDB" id="A0A261G257"/>
<evidence type="ECO:0000313" key="2">
    <source>
        <dbReference type="Proteomes" id="UP000216451"/>
    </source>
</evidence>